<dbReference type="PATRIC" id="fig|1354255.3.peg.3488"/>
<evidence type="ECO:0000313" key="2">
    <source>
        <dbReference type="Proteomes" id="UP000078286"/>
    </source>
</evidence>
<protein>
    <submittedName>
        <fullName evidence="1">Uncharacterized protein</fullName>
    </submittedName>
</protein>
<name>A0A1B7HJ69_9ENTR</name>
<dbReference type="EMBL" id="LXEO01000050">
    <property type="protein sequence ID" value="OAT15645.1"/>
    <property type="molecule type" value="Genomic_DNA"/>
</dbReference>
<accession>A0A1B7HJ69</accession>
<comment type="caution">
    <text evidence="1">The sequence shown here is derived from an EMBL/GenBank/DDBJ whole genome shotgun (WGS) entry which is preliminary data.</text>
</comment>
<proteinExistence type="predicted"/>
<reference evidence="1 2" key="1">
    <citation type="submission" date="2016-04" db="EMBL/GenBank/DDBJ databases">
        <title>ATOL: Assembling a taxonomically balanced genome-scale reconstruction of the evolutionary history of the Enterobacteriaceae.</title>
        <authorList>
            <person name="Plunkett G.III."/>
            <person name="Neeno-Eckwall E.C."/>
            <person name="Glasner J.D."/>
            <person name="Perna N.T."/>
        </authorList>
    </citation>
    <scope>NUCLEOTIDE SEQUENCE [LARGE SCALE GENOMIC DNA]</scope>
    <source>
        <strain evidence="1 2">ATCC 51607</strain>
    </source>
</reference>
<dbReference type="Proteomes" id="UP000078286">
    <property type="component" value="Unassembled WGS sequence"/>
</dbReference>
<evidence type="ECO:0000313" key="1">
    <source>
        <dbReference type="EMBL" id="OAT15645.1"/>
    </source>
</evidence>
<keyword evidence="2" id="KW-1185">Reference proteome</keyword>
<dbReference type="AlphaFoldDB" id="A0A1B7HJ69"/>
<gene>
    <name evidence="1" type="ORF">M979_3386</name>
</gene>
<organism evidence="1 2">
    <name type="scientific">Buttiauxella noackiae ATCC 51607</name>
    <dbReference type="NCBI Taxonomy" id="1354255"/>
    <lineage>
        <taxon>Bacteria</taxon>
        <taxon>Pseudomonadati</taxon>
        <taxon>Pseudomonadota</taxon>
        <taxon>Gammaproteobacteria</taxon>
        <taxon>Enterobacterales</taxon>
        <taxon>Enterobacteriaceae</taxon>
        <taxon>Buttiauxella</taxon>
    </lineage>
</organism>
<sequence>MVSAQVIASRGAADWLLKESGKNSAIEKKKSFYFDNDNEIVYPKLADIVEPVNCEKAFPDGSSKLHSISDKQYRKLTQKNEALRNAQKWNAKKSVKAVIAIPFTSEQYEIQFLTPYAQKDLQAEEAFVNVSQKITIQSCLKFRDTLIYWF</sequence>